<accession>B6ASI1</accession>
<name>B6ASI1_9BACT</name>
<evidence type="ECO:0000313" key="1">
    <source>
        <dbReference type="EMBL" id="EDZ37922.1"/>
    </source>
</evidence>
<proteinExistence type="predicted"/>
<reference evidence="1" key="1">
    <citation type="journal article" date="2004" name="Nature">
        <title>Community structure and metabolism through reconstruction of microbial genomes from the environment.</title>
        <authorList>
            <person name="Tyson G.W."/>
            <person name="Chapman J."/>
            <person name="Hugenholtz P."/>
            <person name="Allen E.E."/>
            <person name="Ram R.J."/>
            <person name="Richardson P.M."/>
            <person name="Solovyev V.V."/>
            <person name="Rubin E.M."/>
            <person name="Rokhsar D.S."/>
            <person name="Banfield J.F."/>
        </authorList>
    </citation>
    <scope>NUCLEOTIDE SEQUENCE [LARGE SCALE GENOMIC DNA]</scope>
</reference>
<dbReference type="EMBL" id="DS995273">
    <property type="protein sequence ID" value="EDZ37922.1"/>
    <property type="molecule type" value="Genomic_DNA"/>
</dbReference>
<gene>
    <name evidence="1" type="ORF">CGL2_08492001</name>
</gene>
<protein>
    <recommendedName>
        <fullName evidence="2">Resolvase HTH domain-containing protein</fullName>
    </recommendedName>
</protein>
<dbReference type="AlphaFoldDB" id="B6ASI1"/>
<dbReference type="Gene3D" id="1.10.10.60">
    <property type="entry name" value="Homeodomain-like"/>
    <property type="match status" value="1"/>
</dbReference>
<sequence length="366" mass="42812">MSQDIQDFFLQQGYPDVFFIFDPAVAQACQNLVYDLLLDKKPKSKAKNTHTLLLQAVEKHLDMLLPVQEAVKNWLACYDLQKSEYLLSRELSDYGGSPRLMSKWLDSFDSLLLYNLVDFLVYIEDDLAAALNKKKTNQVKEKSSSSISCFFCWRGVDPPQQYCSHHSPFEHPTVYARFQAHLKRLGLWLKKSERKIPDYAVPYYCRSGPRLPGDRIKIHRPIEFRWTALEAPSVIQRLMPLAAIRMEETKCWEALKEGWPKFVEKVLAAFESESREEQDLLLNHPKLLTGALWVILERYELWSRWWREHPFPGRGKERSRHAKAREHQVQKYLDEGLSKIEIAKRTGLSRQAIYKIIGRIGSKKKD</sequence>
<organism evidence="1">
    <name type="scientific">Leptospirillum sp. Group II '5-way CG'</name>
    <dbReference type="NCBI Taxonomy" id="419541"/>
    <lineage>
        <taxon>Bacteria</taxon>
        <taxon>Pseudomonadati</taxon>
        <taxon>Nitrospirota</taxon>
        <taxon>Nitrospiria</taxon>
        <taxon>Nitrospirales</taxon>
        <taxon>Nitrospiraceae</taxon>
        <taxon>Leptospirillum</taxon>
    </lineage>
</organism>
<reference evidence="1" key="2">
    <citation type="journal article" date="2008" name="PLoS Biol.">
        <title>Population genomic analysis of strain variation in Leptospirillum group II bacteria involved in acid mine drainage formation.</title>
        <authorList>
            <person name="Simmons S.L."/>
            <person name="Dibartolo G."/>
            <person name="Denef V.J."/>
            <person name="Goltsman D.S."/>
            <person name="Thelen M.P."/>
            <person name="Banfield J.F."/>
        </authorList>
    </citation>
    <scope>NUCLEOTIDE SEQUENCE [LARGE SCALE GENOMIC DNA]</scope>
</reference>
<evidence type="ECO:0008006" key="2">
    <source>
        <dbReference type="Google" id="ProtNLM"/>
    </source>
</evidence>